<dbReference type="AlphaFoldDB" id="X1FK28"/>
<proteinExistence type="predicted"/>
<protein>
    <submittedName>
        <fullName evidence="1">Uncharacterized protein</fullName>
    </submittedName>
</protein>
<name>X1FK28_9ZZZZ</name>
<reference evidence="1" key="1">
    <citation type="journal article" date="2014" name="Front. Microbiol.">
        <title>High frequency of phylogenetically diverse reductive dehalogenase-homologous genes in deep subseafloor sedimentary metagenomes.</title>
        <authorList>
            <person name="Kawai M."/>
            <person name="Futagami T."/>
            <person name="Toyoda A."/>
            <person name="Takaki Y."/>
            <person name="Nishi S."/>
            <person name="Hori S."/>
            <person name="Arai W."/>
            <person name="Tsubouchi T."/>
            <person name="Morono Y."/>
            <person name="Uchiyama I."/>
            <person name="Ito T."/>
            <person name="Fujiyama A."/>
            <person name="Inagaki F."/>
            <person name="Takami H."/>
        </authorList>
    </citation>
    <scope>NUCLEOTIDE SEQUENCE</scope>
    <source>
        <strain evidence="1">Expedition CK06-06</strain>
    </source>
</reference>
<comment type="caution">
    <text evidence="1">The sequence shown here is derived from an EMBL/GenBank/DDBJ whole genome shotgun (WGS) entry which is preliminary data.</text>
</comment>
<dbReference type="EMBL" id="BARU01010224">
    <property type="protein sequence ID" value="GAH46001.1"/>
    <property type="molecule type" value="Genomic_DNA"/>
</dbReference>
<accession>X1FK28</accession>
<gene>
    <name evidence="1" type="ORF">S03H2_19560</name>
</gene>
<evidence type="ECO:0000313" key="1">
    <source>
        <dbReference type="EMBL" id="GAH46001.1"/>
    </source>
</evidence>
<sequence length="109" mass="12614">MFLHRLVFSILLIASKVTISNDTTIIKPKKLLYKGGKIVLNKDIFYHILKGGGVEYLKFTKLKEGVKRGILPNSIINMEKYIRLLDNKRLWLNDFDYEKTGDSEPICLI</sequence>
<organism evidence="1">
    <name type="scientific">marine sediment metagenome</name>
    <dbReference type="NCBI Taxonomy" id="412755"/>
    <lineage>
        <taxon>unclassified sequences</taxon>
        <taxon>metagenomes</taxon>
        <taxon>ecological metagenomes</taxon>
    </lineage>
</organism>